<gene>
    <name evidence="1" type="ORF">HK097_010126</name>
</gene>
<name>A0AAD5S9M1_9FUNG</name>
<keyword evidence="2" id="KW-1185">Reference proteome</keyword>
<comment type="caution">
    <text evidence="1">The sequence shown here is derived from an EMBL/GenBank/DDBJ whole genome shotgun (WGS) entry which is preliminary data.</text>
</comment>
<evidence type="ECO:0000313" key="1">
    <source>
        <dbReference type="EMBL" id="KAJ3048879.1"/>
    </source>
</evidence>
<proteinExistence type="predicted"/>
<protein>
    <submittedName>
        <fullName evidence="1">Uncharacterized protein</fullName>
    </submittedName>
</protein>
<reference evidence="1" key="1">
    <citation type="submission" date="2020-05" db="EMBL/GenBank/DDBJ databases">
        <title>Phylogenomic resolution of chytrid fungi.</title>
        <authorList>
            <person name="Stajich J.E."/>
            <person name="Amses K."/>
            <person name="Simmons R."/>
            <person name="Seto K."/>
            <person name="Myers J."/>
            <person name="Bonds A."/>
            <person name="Quandt C.A."/>
            <person name="Barry K."/>
            <person name="Liu P."/>
            <person name="Grigoriev I."/>
            <person name="Longcore J.E."/>
            <person name="James T.Y."/>
        </authorList>
    </citation>
    <scope>NUCLEOTIDE SEQUENCE</scope>
    <source>
        <strain evidence="1">JEL0318</strain>
    </source>
</reference>
<sequence length="317" mass="35427">MGFNSSGFPPSLSLRIYKAFFRPVLDFGLSLLHPYAAQLVPSEKLQITCLRMFLGAPSSSSRNAIRLLTGVHRLTLRNNFLHVKQWSRFADATADSLTYYIYRDDAARPLAEASPLFVAARRNPLWNSLRLLASLQAEIFDDDPEEPCYLALHWLLPFDGQLHTHFEALRTGTVAARLKPPLGAPHPILSARESVIRRRQTRRFVLWALGFLPLPTRLAGLCRKCNSGAAASYDHVIRCLNVPTLAADINALPRIPAGPLTLTQLHKLRPPWAMVARQLTRIWTDCYGLPDITPATELATLLVDARTAFPNTVFADD</sequence>
<dbReference type="AlphaFoldDB" id="A0AAD5S9M1"/>
<accession>A0AAD5S9M1</accession>
<dbReference type="EMBL" id="JADGJD010000724">
    <property type="protein sequence ID" value="KAJ3048879.1"/>
    <property type="molecule type" value="Genomic_DNA"/>
</dbReference>
<dbReference type="Proteomes" id="UP001212841">
    <property type="component" value="Unassembled WGS sequence"/>
</dbReference>
<evidence type="ECO:0000313" key="2">
    <source>
        <dbReference type="Proteomes" id="UP001212841"/>
    </source>
</evidence>
<organism evidence="1 2">
    <name type="scientific">Rhizophlyctis rosea</name>
    <dbReference type="NCBI Taxonomy" id="64517"/>
    <lineage>
        <taxon>Eukaryota</taxon>
        <taxon>Fungi</taxon>
        <taxon>Fungi incertae sedis</taxon>
        <taxon>Chytridiomycota</taxon>
        <taxon>Chytridiomycota incertae sedis</taxon>
        <taxon>Chytridiomycetes</taxon>
        <taxon>Rhizophlyctidales</taxon>
        <taxon>Rhizophlyctidaceae</taxon>
        <taxon>Rhizophlyctis</taxon>
    </lineage>
</organism>